<keyword evidence="4 7" id="KW-0238">DNA-binding</keyword>
<dbReference type="SUPFAM" id="SSF55979">
    <property type="entry name" value="DNA clamp"/>
    <property type="match status" value="2"/>
</dbReference>
<dbReference type="HAMAP" id="MF_00317">
    <property type="entry name" value="DNApol_clamp_arch"/>
    <property type="match status" value="1"/>
</dbReference>
<keyword evidence="5 6" id="KW-0539">Nucleus</keyword>
<keyword evidence="3 7" id="KW-0235">DNA replication</keyword>
<protein>
    <recommendedName>
        <fullName evidence="6">DNA sliding clamp PCNA</fullName>
    </recommendedName>
</protein>
<dbReference type="NCBIfam" id="TIGR00590">
    <property type="entry name" value="pcna"/>
    <property type="match status" value="1"/>
</dbReference>
<dbReference type="AlphaFoldDB" id="A0A196SEF0"/>
<dbReference type="PRINTS" id="PR00339">
    <property type="entry name" value="PCNACYCLIN"/>
</dbReference>
<evidence type="ECO:0000259" key="9">
    <source>
        <dbReference type="Pfam" id="PF02747"/>
    </source>
</evidence>
<dbReference type="GO" id="GO:0003677">
    <property type="term" value="F:DNA binding"/>
    <property type="evidence" value="ECO:0007669"/>
    <property type="project" value="UniProtKB-KW"/>
</dbReference>
<evidence type="ECO:0000256" key="1">
    <source>
        <dbReference type="ARBA" id="ARBA00004123"/>
    </source>
</evidence>
<comment type="similarity">
    <text evidence="2 7">Belongs to the PCNA family.</text>
</comment>
<dbReference type="STRING" id="478820.A0A196SEF0"/>
<dbReference type="EMBL" id="LXWW01000146">
    <property type="protein sequence ID" value="OAO15378.1"/>
    <property type="molecule type" value="Genomic_DNA"/>
</dbReference>
<evidence type="ECO:0000256" key="7">
    <source>
        <dbReference type="RuleBase" id="RU003671"/>
    </source>
</evidence>
<dbReference type="InterPro" id="IPR000730">
    <property type="entry name" value="Pr_cel_nuc_antig"/>
</dbReference>
<evidence type="ECO:0000256" key="5">
    <source>
        <dbReference type="ARBA" id="ARBA00023242"/>
    </source>
</evidence>
<dbReference type="GO" id="GO:0043626">
    <property type="term" value="C:PCNA complex"/>
    <property type="evidence" value="ECO:0007669"/>
    <property type="project" value="TreeGrafter"/>
</dbReference>
<dbReference type="InterPro" id="IPR022648">
    <property type="entry name" value="Pr_cel_nuc_antig_N"/>
</dbReference>
<dbReference type="GO" id="GO:0006298">
    <property type="term" value="P:mismatch repair"/>
    <property type="evidence" value="ECO:0007669"/>
    <property type="project" value="TreeGrafter"/>
</dbReference>
<evidence type="ECO:0000313" key="11">
    <source>
        <dbReference type="Proteomes" id="UP000078348"/>
    </source>
</evidence>
<dbReference type="PANTHER" id="PTHR11352">
    <property type="entry name" value="PROLIFERATING CELL NUCLEAR ANTIGEN"/>
    <property type="match status" value="1"/>
</dbReference>
<sequence length="258" mass="28473">MFEARLTQGSVLKLIVDAMKDLVSDANFECTGSEISVQAMDSSHVTLITLVLRKEGFAHFRCDKALTMGLKMGSLAKILKCADGNDTITLKAEDEGDVINLVFENENADRISDFELKLIELEAEHLEIPEEECQATLSMSSGEFQRLCRDLSVLGDSCAISVTKEGVRFSVEGDVGKGSVMLRPSESVDGKNDVKIDMKQVIEQKFALRYLSMFTKATSLSNSVKLTLTNDMPLKVDYEIEGLGALCFYLAPKMEDDE</sequence>
<name>A0A196SEF0_BLAHN</name>
<dbReference type="GO" id="GO:0030337">
    <property type="term" value="F:DNA polymerase processivity factor activity"/>
    <property type="evidence" value="ECO:0007669"/>
    <property type="project" value="InterPro"/>
</dbReference>
<dbReference type="FunFam" id="3.10.150.10:FF:000008">
    <property type="entry name" value="Proliferating cell nuclear antigen"/>
    <property type="match status" value="1"/>
</dbReference>
<comment type="subcellular location">
    <subcellularLocation>
        <location evidence="1 6">Nucleus</location>
    </subcellularLocation>
</comment>
<comment type="caution">
    <text evidence="10">The sequence shown here is derived from an EMBL/GenBank/DDBJ whole genome shotgun (WGS) entry which is preliminary data.</text>
</comment>
<dbReference type="CDD" id="cd00577">
    <property type="entry name" value="PCNA"/>
    <property type="match status" value="1"/>
</dbReference>
<evidence type="ECO:0000259" key="8">
    <source>
        <dbReference type="Pfam" id="PF00705"/>
    </source>
</evidence>
<dbReference type="FunFam" id="3.10.150.10:FF:000006">
    <property type="entry name" value="Proliferating cell nuclear antigen"/>
    <property type="match status" value="1"/>
</dbReference>
<dbReference type="GO" id="GO:0019985">
    <property type="term" value="P:translesion synthesis"/>
    <property type="evidence" value="ECO:0007669"/>
    <property type="project" value="TreeGrafter"/>
</dbReference>
<dbReference type="InterPro" id="IPR022649">
    <property type="entry name" value="Pr_cel_nuc_antig_C"/>
</dbReference>
<evidence type="ECO:0000256" key="4">
    <source>
        <dbReference type="ARBA" id="ARBA00023125"/>
    </source>
</evidence>
<gene>
    <name evidence="10" type="ORF">AV274_2907</name>
</gene>
<dbReference type="Gene3D" id="3.10.150.10">
    <property type="entry name" value="DNA Polymerase III, subunit A, domain 2"/>
    <property type="match status" value="2"/>
</dbReference>
<dbReference type="InterPro" id="IPR046938">
    <property type="entry name" value="DNA_clamp_sf"/>
</dbReference>
<evidence type="ECO:0000256" key="6">
    <source>
        <dbReference type="RuleBase" id="RU000641"/>
    </source>
</evidence>
<feature type="domain" description="Proliferating cell nuclear antigen PCNA N-terminal" evidence="8">
    <location>
        <begin position="1"/>
        <end position="124"/>
    </location>
</feature>
<dbReference type="OrthoDB" id="534348at2759"/>
<evidence type="ECO:0000313" key="10">
    <source>
        <dbReference type="EMBL" id="OAO15378.1"/>
    </source>
</evidence>
<accession>A0A196SEF0</accession>
<dbReference type="GO" id="GO:0006275">
    <property type="term" value="P:regulation of DNA replication"/>
    <property type="evidence" value="ECO:0007669"/>
    <property type="project" value="InterPro"/>
</dbReference>
<dbReference type="Proteomes" id="UP000078348">
    <property type="component" value="Unassembled WGS sequence"/>
</dbReference>
<comment type="function">
    <text evidence="6">This protein is an auxiliary protein of DNA polymerase delta and is involved in the control of eukaryotic DNA replication by increasing the polymerase's processivity during elongation of the leading strand.</text>
</comment>
<dbReference type="GO" id="GO:0006272">
    <property type="term" value="P:leading strand elongation"/>
    <property type="evidence" value="ECO:0007669"/>
    <property type="project" value="TreeGrafter"/>
</dbReference>
<dbReference type="Pfam" id="PF02747">
    <property type="entry name" value="PCNA_C"/>
    <property type="match status" value="1"/>
</dbReference>
<keyword evidence="11" id="KW-1185">Reference proteome</keyword>
<proteinExistence type="inferred from homology"/>
<organism evidence="10 11">
    <name type="scientific">Blastocystis sp. subtype 1 (strain ATCC 50177 / NandII)</name>
    <dbReference type="NCBI Taxonomy" id="478820"/>
    <lineage>
        <taxon>Eukaryota</taxon>
        <taxon>Sar</taxon>
        <taxon>Stramenopiles</taxon>
        <taxon>Bigyra</taxon>
        <taxon>Opalozoa</taxon>
        <taxon>Opalinata</taxon>
        <taxon>Blastocystidae</taxon>
        <taxon>Blastocystis</taxon>
    </lineage>
</organism>
<reference evidence="10 11" key="1">
    <citation type="submission" date="2016-05" db="EMBL/GenBank/DDBJ databases">
        <title>Nuclear genome of Blastocystis sp. subtype 1 NandII.</title>
        <authorList>
            <person name="Gentekaki E."/>
            <person name="Curtis B."/>
            <person name="Stairs C."/>
            <person name="Eme L."/>
            <person name="Herman E."/>
            <person name="Klimes V."/>
            <person name="Arias M.C."/>
            <person name="Elias M."/>
            <person name="Hilliou F."/>
            <person name="Klute M."/>
            <person name="Malik S.-B."/>
            <person name="Pightling A."/>
            <person name="Rachubinski R."/>
            <person name="Salas D."/>
            <person name="Schlacht A."/>
            <person name="Suga H."/>
            <person name="Archibald J."/>
            <person name="Ball S.G."/>
            <person name="Clark G."/>
            <person name="Dacks J."/>
            <person name="Van Der Giezen M."/>
            <person name="Tsaousis A."/>
            <person name="Roger A."/>
        </authorList>
    </citation>
    <scope>NUCLEOTIDE SEQUENCE [LARGE SCALE GENOMIC DNA]</scope>
    <source>
        <strain evidence="11">ATCC 50177 / NandII</strain>
    </source>
</reference>
<dbReference type="PANTHER" id="PTHR11352:SF0">
    <property type="entry name" value="PROLIFERATING CELL NUCLEAR ANTIGEN"/>
    <property type="match status" value="1"/>
</dbReference>
<evidence type="ECO:0000256" key="3">
    <source>
        <dbReference type="ARBA" id="ARBA00022705"/>
    </source>
</evidence>
<dbReference type="Pfam" id="PF00705">
    <property type="entry name" value="PCNA_N"/>
    <property type="match status" value="1"/>
</dbReference>
<feature type="domain" description="Proliferating cell nuclear antigen PCNA C-terminal" evidence="9">
    <location>
        <begin position="128"/>
        <end position="253"/>
    </location>
</feature>
<evidence type="ECO:0000256" key="2">
    <source>
        <dbReference type="ARBA" id="ARBA00010462"/>
    </source>
</evidence>